<dbReference type="EC" id="2.3.1.61" evidence="2"/>
<comment type="cofactor">
    <cofactor evidence="1">
        <name>thiamine diphosphate</name>
        <dbReference type="ChEBI" id="CHEBI:58937"/>
    </cofactor>
</comment>
<dbReference type="InterPro" id="IPR033248">
    <property type="entry name" value="Transketolase_C"/>
</dbReference>
<dbReference type="Pfam" id="PF00676">
    <property type="entry name" value="E1_dh"/>
    <property type="match status" value="1"/>
</dbReference>
<feature type="region of interest" description="Disordered" evidence="7">
    <location>
        <begin position="286"/>
        <end position="314"/>
    </location>
</feature>
<dbReference type="FunFam" id="3.40.50.970:FF:000001">
    <property type="entry name" value="Pyruvate dehydrogenase E1 beta subunit"/>
    <property type="match status" value="1"/>
</dbReference>
<reference evidence="9" key="1">
    <citation type="submission" date="2020-02" db="EMBL/GenBank/DDBJ databases">
        <title>A new Streptomyces sp. for controlling soil-borne diseases.</title>
        <authorList>
            <person name="Li X."/>
            <person name="Tian Y."/>
            <person name="Gao K."/>
        </authorList>
    </citation>
    <scope>NUCLEOTIDE SEQUENCE [LARGE SCALE GENOMIC DNA]</scope>
    <source>
        <strain evidence="9">0250</strain>
    </source>
</reference>
<evidence type="ECO:0000256" key="3">
    <source>
        <dbReference type="ARBA" id="ARBA00022532"/>
    </source>
</evidence>
<comment type="caution">
    <text evidence="9">The sequence shown here is derived from an EMBL/GenBank/DDBJ whole genome shotgun (WGS) entry which is preliminary data.</text>
</comment>
<dbReference type="GO" id="GO:0004149">
    <property type="term" value="F:dihydrolipoyllysine-residue succinyltransferase activity"/>
    <property type="evidence" value="ECO:0007669"/>
    <property type="project" value="UniProtKB-EC"/>
</dbReference>
<dbReference type="CDD" id="cd02000">
    <property type="entry name" value="TPP_E1_PDC_ADC_BCADC"/>
    <property type="match status" value="1"/>
</dbReference>
<evidence type="ECO:0000256" key="5">
    <source>
        <dbReference type="ARBA" id="ARBA00023052"/>
    </source>
</evidence>
<evidence type="ECO:0000256" key="7">
    <source>
        <dbReference type="SAM" id="MobiDB-lite"/>
    </source>
</evidence>
<evidence type="ECO:0000256" key="1">
    <source>
        <dbReference type="ARBA" id="ARBA00001964"/>
    </source>
</evidence>
<accession>A0A6G4ASV4</accession>
<keyword evidence="10" id="KW-1185">Reference proteome</keyword>
<keyword evidence="5" id="KW-0786">Thiamine pyrophosphate</keyword>
<keyword evidence="4" id="KW-0560">Oxidoreductase</keyword>
<dbReference type="Gene3D" id="3.40.50.970">
    <property type="match status" value="2"/>
</dbReference>
<dbReference type="SUPFAM" id="SSF52518">
    <property type="entry name" value="Thiamin diphosphate-binding fold (THDP-binding)"/>
    <property type="match status" value="2"/>
</dbReference>
<dbReference type="AlphaFoldDB" id="A0A6G4ASV4"/>
<evidence type="ECO:0000256" key="2">
    <source>
        <dbReference type="ARBA" id="ARBA00012945"/>
    </source>
</evidence>
<evidence type="ECO:0000256" key="4">
    <source>
        <dbReference type="ARBA" id="ARBA00023002"/>
    </source>
</evidence>
<dbReference type="InterPro" id="IPR005475">
    <property type="entry name" value="Transketolase-like_Pyr-bd"/>
</dbReference>
<dbReference type="Pfam" id="PF02780">
    <property type="entry name" value="Transketolase_C"/>
    <property type="match status" value="1"/>
</dbReference>
<proteinExistence type="predicted"/>
<dbReference type="InterPro" id="IPR001017">
    <property type="entry name" value="DH_E1"/>
</dbReference>
<evidence type="ECO:0000256" key="6">
    <source>
        <dbReference type="ARBA" id="ARBA00051911"/>
    </source>
</evidence>
<keyword evidence="3" id="KW-0816">Tricarboxylic acid cycle</keyword>
<name>A0A6G4ASV4_9ACTN</name>
<dbReference type="SMART" id="SM00861">
    <property type="entry name" value="Transket_pyr"/>
    <property type="match status" value="1"/>
</dbReference>
<dbReference type="SUPFAM" id="SSF52922">
    <property type="entry name" value="TK C-terminal domain-like"/>
    <property type="match status" value="1"/>
</dbReference>
<dbReference type="InterPro" id="IPR009014">
    <property type="entry name" value="Transketo_C/PFOR_II"/>
</dbReference>
<evidence type="ECO:0000259" key="8">
    <source>
        <dbReference type="SMART" id="SM00861"/>
    </source>
</evidence>
<dbReference type="Pfam" id="PF02779">
    <property type="entry name" value="Transket_pyr"/>
    <property type="match status" value="1"/>
</dbReference>
<dbReference type="PANTHER" id="PTHR43257:SF2">
    <property type="entry name" value="PYRUVATE DEHYDROGENASE E1 COMPONENT SUBUNIT BETA"/>
    <property type="match status" value="1"/>
</dbReference>
<comment type="catalytic activity">
    <reaction evidence="6">
        <text>N(6)-[(R)-lipoyl]-L-lysyl-[protein] + 2-oxoglutarate + H(+) = N(6)-[(R)-S(8)-succinyldihydrolipoyl]-L-lysyl-[protein] + CO2</text>
        <dbReference type="Rhea" id="RHEA:12188"/>
        <dbReference type="Rhea" id="RHEA-COMP:10474"/>
        <dbReference type="Rhea" id="RHEA-COMP:20092"/>
        <dbReference type="ChEBI" id="CHEBI:15378"/>
        <dbReference type="ChEBI" id="CHEBI:16526"/>
        <dbReference type="ChEBI" id="CHEBI:16810"/>
        <dbReference type="ChEBI" id="CHEBI:83099"/>
        <dbReference type="ChEBI" id="CHEBI:83120"/>
        <dbReference type="EC" id="1.2.4.2"/>
    </reaction>
</comment>
<dbReference type="PANTHER" id="PTHR43257">
    <property type="entry name" value="PYRUVATE DEHYDROGENASE E1 COMPONENT BETA SUBUNIT"/>
    <property type="match status" value="1"/>
</dbReference>
<sequence length="650" mass="67755">MSIIRKVEDRCLELSKEGFVQGSVHTCQGQEAIPVGAVAALGGADRVLPTYRGHGWAVACGVPLEGLLGEICQRGGGVNAGRGGSAYLSAPQHRLVGENSIVGAGVPIGAGVALAADRAALGGVAVASIGDGAMNQGSVTEGLIFAAINQLPLVVICENNGWAEMTPTAFSSLGEDLSRRGAAFGIRTVSVDGNDPIAVHDEVVAAVAHARGGEGPTLIEARTVRLSGHYNKDIQHYRPREDSEDATSRDPLTRLRDRLLADGVAAEELDAIEAEATRLVDEATAQVKAMPEPDPRTASDHVVGPRPAIGGPVRRAETSGKELTYWKAVNLALSAELAARPEVLVYGEDVAAAGGIFGVTRGLQKQFGEDRVFDTPIAESAILGSAVGSAISGMRPVVEIMWGDFIWVAFDQIINQAANVRYISRGEVTAPMVVRLQQGATPGSCAQHSQSMEAVFAHVPGVKVGVPVTPADAYAMTRAAIADPDPVILVEARALYPGKGAVDQDLPVEEVGGARLHREGGDLAIITWGPMLYRALAAAEVLAAEGVEASVLDLRWLNPVDDEAVADVVRRSNGHVLVAHEANLTGGFGAEIAARITERHFTDLRAAVSRVATPDVRMPAAPILQDAVIPNADTIVAAARDLLGVSADPS</sequence>
<dbReference type="InterPro" id="IPR029061">
    <property type="entry name" value="THDP-binding"/>
</dbReference>
<organism evidence="9 10">
    <name type="scientific">Streptomyces rhizosphaericus</name>
    <dbReference type="NCBI Taxonomy" id="114699"/>
    <lineage>
        <taxon>Bacteria</taxon>
        <taxon>Bacillati</taxon>
        <taxon>Actinomycetota</taxon>
        <taxon>Actinomycetes</taxon>
        <taxon>Kitasatosporales</taxon>
        <taxon>Streptomycetaceae</taxon>
        <taxon>Streptomyces</taxon>
        <taxon>Streptomyces violaceusniger group</taxon>
    </lineage>
</organism>
<feature type="domain" description="Transketolase-like pyrimidine-binding" evidence="8">
    <location>
        <begin position="323"/>
        <end position="498"/>
    </location>
</feature>
<dbReference type="EMBL" id="JAAIKT010000083">
    <property type="protein sequence ID" value="NEW76483.1"/>
    <property type="molecule type" value="Genomic_DNA"/>
</dbReference>
<evidence type="ECO:0000313" key="9">
    <source>
        <dbReference type="EMBL" id="NEW76483.1"/>
    </source>
</evidence>
<gene>
    <name evidence="9" type="ORF">G4H13_40565</name>
</gene>
<dbReference type="Proteomes" id="UP000476310">
    <property type="component" value="Unassembled WGS sequence"/>
</dbReference>
<dbReference type="GO" id="GO:0006099">
    <property type="term" value="P:tricarboxylic acid cycle"/>
    <property type="evidence" value="ECO:0007669"/>
    <property type="project" value="UniProtKB-KW"/>
</dbReference>
<evidence type="ECO:0000313" key="10">
    <source>
        <dbReference type="Proteomes" id="UP000476310"/>
    </source>
</evidence>
<dbReference type="CDD" id="cd07036">
    <property type="entry name" value="TPP_PYR_E1-PDHc-beta_like"/>
    <property type="match status" value="1"/>
</dbReference>
<dbReference type="GO" id="GO:0004591">
    <property type="term" value="F:oxoglutarate dehydrogenase (succinyl-transferring) activity"/>
    <property type="evidence" value="ECO:0007669"/>
    <property type="project" value="UniProtKB-EC"/>
</dbReference>
<dbReference type="GO" id="GO:0000287">
    <property type="term" value="F:magnesium ion binding"/>
    <property type="evidence" value="ECO:0007669"/>
    <property type="project" value="UniProtKB-ARBA"/>
</dbReference>
<protein>
    <recommendedName>
        <fullName evidence="2">dihydrolipoyllysine-residue succinyltransferase</fullName>
        <ecNumber evidence="2">2.3.1.61</ecNumber>
    </recommendedName>
</protein>
<dbReference type="Gene3D" id="3.40.50.920">
    <property type="match status" value="1"/>
</dbReference>